<dbReference type="AlphaFoldDB" id="A0A4Z1SQH6"/>
<dbReference type="GO" id="GO:0000278">
    <property type="term" value="P:mitotic cell cycle"/>
    <property type="evidence" value="ECO:0007669"/>
    <property type="project" value="UniProtKB-ARBA"/>
</dbReference>
<sequence length="758" mass="84048">MSIDRRQETVGTGPRRASRSLSGATKPISSVTKDTTLSIFTPPGSGDPEAQSNPLSIVPPIQQASYYSYKPLVRYILPCPPEILLNTIPGFTLQKLRSALKLDEGRMADALEPVYQHLGAELCNEATWTNQLDAVKALIGIISIEDGCNVSRSPSFAQSLTEFLLQNHGAICSCIISRRSTLSREICLFLELYTQRYGTYAARFLAELVETLIKLLNQKGVYYENSADSLLRTIIIYALPKAAFGKLVKSWQTEKSAHVKAHILEYLVLFIISGILHSEAYLRGIGNLINNRDLDFVAKFDVELVQILCRSCDEAVARTRSTAKTALIILKTLRPPIWTKAAQLLGTKAGKIESGIKDCVASYYYIIDEAPKTRKVQVDAADFLDSLLRSVCRMKGVNSMDSAYPWKSRLIDSEEELLSWERIGMTAALTSSSPPSISTINGGTGPIPRRSRPGGTSAPEIRGAHTKGRAQQSVFLDEGDENSDDLEDVEDLLAQTTGSIVGMQTKSTLQTSSARQSVTNKKTPNIDDLINSLSNPETDRAEILRTIEVWNQHFETLKEDLEASFPQLLLTMIDLISTTRHAEVDVRLGTLQLLERIILARGAAIGQMLDFFALSMLQVYEDPELLVRRAADAVLLALPRVIDPRLVFKTYASIIAGVDGVILHGSLRLLCKAAQQYEDMEVLLKDVNLVFEGLQRAFENSNPDIRKAVVYCFVDLYFLIGEDFTVYLNRLTPTQLKLVTIYVGKTSTKRARLSADQR</sequence>
<comment type="caution">
    <text evidence="2">The sequence shown here is derived from an EMBL/GenBank/DDBJ whole genome shotgun (WGS) entry which is preliminary data.</text>
</comment>
<dbReference type="SUPFAM" id="SSF48371">
    <property type="entry name" value="ARM repeat"/>
    <property type="match status" value="1"/>
</dbReference>
<name>A0A4Z1SQH6_GIAMU</name>
<keyword evidence="3" id="KW-1185">Reference proteome</keyword>
<dbReference type="GO" id="GO:0000226">
    <property type="term" value="P:microtubule cytoskeleton organization"/>
    <property type="evidence" value="ECO:0007669"/>
    <property type="project" value="TreeGrafter"/>
</dbReference>
<organism evidence="2 3">
    <name type="scientific">Giardia muris</name>
    <dbReference type="NCBI Taxonomy" id="5742"/>
    <lineage>
        <taxon>Eukaryota</taxon>
        <taxon>Metamonada</taxon>
        <taxon>Diplomonadida</taxon>
        <taxon>Hexamitidae</taxon>
        <taxon>Giardiinae</taxon>
        <taxon>Giardia</taxon>
    </lineage>
</organism>
<dbReference type="EMBL" id="VDLU01000002">
    <property type="protein sequence ID" value="TNJ28076.1"/>
    <property type="molecule type" value="Genomic_DNA"/>
</dbReference>
<feature type="region of interest" description="Disordered" evidence="1">
    <location>
        <begin position="1"/>
        <end position="55"/>
    </location>
</feature>
<accession>A0A4Z1SQH6</accession>
<dbReference type="Proteomes" id="UP000315496">
    <property type="component" value="Chromosome 2"/>
</dbReference>
<feature type="compositionally biased region" description="Low complexity" evidence="1">
    <location>
        <begin position="431"/>
        <end position="440"/>
    </location>
</feature>
<protein>
    <submittedName>
        <fullName evidence="2">CLASP N terminal domain-containing protein</fullName>
    </submittedName>
</protein>
<evidence type="ECO:0000313" key="2">
    <source>
        <dbReference type="EMBL" id="TNJ28076.1"/>
    </source>
</evidence>
<dbReference type="InterPro" id="IPR011989">
    <property type="entry name" value="ARM-like"/>
</dbReference>
<evidence type="ECO:0000256" key="1">
    <source>
        <dbReference type="SAM" id="MobiDB-lite"/>
    </source>
</evidence>
<dbReference type="VEuPathDB" id="GiardiaDB:GMRT_10005"/>
<feature type="compositionally biased region" description="Polar residues" evidence="1">
    <location>
        <begin position="19"/>
        <end position="39"/>
    </location>
</feature>
<dbReference type="InterPro" id="IPR016024">
    <property type="entry name" value="ARM-type_fold"/>
</dbReference>
<proteinExistence type="predicted"/>
<gene>
    <name evidence="2" type="ORF">GMRT_10005</name>
</gene>
<evidence type="ECO:0000313" key="3">
    <source>
        <dbReference type="Proteomes" id="UP000315496"/>
    </source>
</evidence>
<reference evidence="2 3" key="1">
    <citation type="submission" date="2019-05" db="EMBL/GenBank/DDBJ databases">
        <title>The compact genome of Giardia muris reveals important steps in the evolution of intestinal protozoan parasites.</title>
        <authorList>
            <person name="Xu F."/>
            <person name="Jimenez-Gonzalez A."/>
            <person name="Einarsson E."/>
            <person name="Astvaldsson A."/>
            <person name="Peirasmaki D."/>
            <person name="Eckmann L."/>
            <person name="Andersson J.O."/>
            <person name="Svard S.G."/>
            <person name="Jerlstrom-Hultqvist J."/>
        </authorList>
    </citation>
    <scope>NUCLEOTIDE SEQUENCE [LARGE SCALE GENOMIC DNA]</scope>
    <source>
        <strain evidence="2 3">Roberts-Thomson</strain>
    </source>
</reference>
<dbReference type="GO" id="GO:0005881">
    <property type="term" value="C:cytoplasmic microtubule"/>
    <property type="evidence" value="ECO:0007669"/>
    <property type="project" value="TreeGrafter"/>
</dbReference>
<dbReference type="PANTHER" id="PTHR21567">
    <property type="entry name" value="CLASP"/>
    <property type="match status" value="1"/>
</dbReference>
<dbReference type="GO" id="GO:0005819">
    <property type="term" value="C:spindle"/>
    <property type="evidence" value="ECO:0007669"/>
    <property type="project" value="UniProtKB-ARBA"/>
</dbReference>
<dbReference type="GO" id="GO:0008017">
    <property type="term" value="F:microtubule binding"/>
    <property type="evidence" value="ECO:0007669"/>
    <property type="project" value="TreeGrafter"/>
</dbReference>
<dbReference type="PANTHER" id="PTHR21567:SF9">
    <property type="entry name" value="CLIP-ASSOCIATING PROTEIN"/>
    <property type="match status" value="1"/>
</dbReference>
<dbReference type="Gene3D" id="1.25.10.10">
    <property type="entry name" value="Leucine-rich Repeat Variant"/>
    <property type="match status" value="2"/>
</dbReference>
<feature type="region of interest" description="Disordered" evidence="1">
    <location>
        <begin position="431"/>
        <end position="471"/>
    </location>
</feature>
<dbReference type="OrthoDB" id="46159at2759"/>